<dbReference type="Proteomes" id="UP000320085">
    <property type="component" value="Unassembled WGS sequence"/>
</dbReference>
<keyword evidence="1" id="KW-0732">Signal</keyword>
<gene>
    <name evidence="2" type="ORF">FHX52_2317</name>
</gene>
<organism evidence="2 3">
    <name type="scientific">Humibacillus xanthopallidus</name>
    <dbReference type="NCBI Taxonomy" id="412689"/>
    <lineage>
        <taxon>Bacteria</taxon>
        <taxon>Bacillati</taxon>
        <taxon>Actinomycetota</taxon>
        <taxon>Actinomycetes</taxon>
        <taxon>Micrococcales</taxon>
        <taxon>Intrasporangiaceae</taxon>
        <taxon>Humibacillus</taxon>
    </lineage>
</organism>
<feature type="signal peptide" evidence="1">
    <location>
        <begin position="1"/>
        <end position="27"/>
    </location>
</feature>
<comment type="caution">
    <text evidence="2">The sequence shown here is derived from an EMBL/GenBank/DDBJ whole genome shotgun (WGS) entry which is preliminary data.</text>
</comment>
<dbReference type="OrthoDB" id="4871964at2"/>
<dbReference type="AlphaFoldDB" id="A0A543PNH3"/>
<dbReference type="EMBL" id="VFQF01000002">
    <property type="protein sequence ID" value="TQN45619.1"/>
    <property type="molecule type" value="Genomic_DNA"/>
</dbReference>
<evidence type="ECO:0000313" key="2">
    <source>
        <dbReference type="EMBL" id="TQN45619.1"/>
    </source>
</evidence>
<evidence type="ECO:0000256" key="1">
    <source>
        <dbReference type="SAM" id="SignalP"/>
    </source>
</evidence>
<accession>A0A543PNH3</accession>
<sequence length="273" mass="27158">MRLTTRWGAAAVAAVTGLVLSAGAALAAAPSNDLGSSPVVITALPYSATIDTSQATTDADDVQANLDCGAPATDASVWFTVTAAADGYLAADVSGSSYSAGVIVGLGSPGALSIVACGQAGVAFPVTAGETYTILAFDDQLDGAGNGGTLDITVDVAPPPPMIEATLNPVAQFDSKSGGAYVSGTVTCDEGADFAFVDLQLTQRVGRLLIRGYGGAEVSCTGQAEPWTAFILADNGLFKGGKAVNVTFGAACNLTGCGEYSAEQSIQLKGKKG</sequence>
<protein>
    <recommendedName>
        <fullName evidence="4">Ig-like domain-containing protein</fullName>
    </recommendedName>
</protein>
<feature type="chain" id="PRO_5022092995" description="Ig-like domain-containing protein" evidence="1">
    <location>
        <begin position="28"/>
        <end position="273"/>
    </location>
</feature>
<reference evidence="2 3" key="1">
    <citation type="submission" date="2019-06" db="EMBL/GenBank/DDBJ databases">
        <title>Sequencing the genomes of 1000 actinobacteria strains.</title>
        <authorList>
            <person name="Klenk H.-P."/>
        </authorList>
    </citation>
    <scope>NUCLEOTIDE SEQUENCE [LARGE SCALE GENOMIC DNA]</scope>
    <source>
        <strain evidence="2 3">DSM 21776</strain>
    </source>
</reference>
<evidence type="ECO:0008006" key="4">
    <source>
        <dbReference type="Google" id="ProtNLM"/>
    </source>
</evidence>
<dbReference type="RefSeq" id="WP_141822237.1">
    <property type="nucleotide sequence ID" value="NZ_BAAAQC010000010.1"/>
</dbReference>
<evidence type="ECO:0000313" key="3">
    <source>
        <dbReference type="Proteomes" id="UP000320085"/>
    </source>
</evidence>
<proteinExistence type="predicted"/>
<name>A0A543PNH3_9MICO</name>